<keyword evidence="1" id="KW-0732">Signal</keyword>
<reference evidence="2" key="1">
    <citation type="submission" date="2021-01" db="EMBL/GenBank/DDBJ databases">
        <authorList>
            <person name="Zahm M."/>
            <person name="Roques C."/>
            <person name="Cabau C."/>
            <person name="Klopp C."/>
            <person name="Donnadieu C."/>
            <person name="Jouanno E."/>
            <person name="Lampietro C."/>
            <person name="Louis A."/>
            <person name="Herpin A."/>
            <person name="Echchiki A."/>
            <person name="Berthelot C."/>
            <person name="Parey E."/>
            <person name="Roest-Crollius H."/>
            <person name="Braasch I."/>
            <person name="Postlethwait J."/>
            <person name="Bobe J."/>
            <person name="Montfort J."/>
            <person name="Bouchez O."/>
            <person name="Begum T."/>
            <person name="Mejri S."/>
            <person name="Adams A."/>
            <person name="Chen W.-J."/>
            <person name="Guiguen Y."/>
        </authorList>
    </citation>
    <scope>NUCLEOTIDE SEQUENCE</scope>
    <source>
        <tissue evidence="2">Blood</tissue>
    </source>
</reference>
<keyword evidence="3" id="KW-1185">Reference proteome</keyword>
<name>A0A8T3DMW6_9TELE</name>
<protein>
    <recommendedName>
        <fullName evidence="4">Interleukin-7</fullName>
    </recommendedName>
</protein>
<evidence type="ECO:0000256" key="1">
    <source>
        <dbReference type="SAM" id="SignalP"/>
    </source>
</evidence>
<evidence type="ECO:0000313" key="2">
    <source>
        <dbReference type="EMBL" id="KAI1898371.1"/>
    </source>
</evidence>
<accession>A0A8T3DMW6</accession>
<gene>
    <name evidence="2" type="ORF">AGOR_G00071630</name>
</gene>
<evidence type="ECO:0000313" key="3">
    <source>
        <dbReference type="Proteomes" id="UP000829720"/>
    </source>
</evidence>
<dbReference type="EMBL" id="JAERUA010000006">
    <property type="protein sequence ID" value="KAI1898371.1"/>
    <property type="molecule type" value="Genomic_DNA"/>
</dbReference>
<feature type="chain" id="PRO_5035947307" description="Interleukin-7" evidence="1">
    <location>
        <begin position="17"/>
        <end position="148"/>
    </location>
</feature>
<sequence>MRYVILLFTLFHYSLGHGVFKEIREGLEDLKDKQRNFNFPASLFEPSLNMRKNPCECEGVFIQRLNTVLQEIKPKDSDHENILLKLQANISHLLQKKVAYDHNIECEESRTRKRKSAGKMNQEKERKPFFDNTRKFIQGWTQNNCSER</sequence>
<comment type="caution">
    <text evidence="2">The sequence shown here is derived from an EMBL/GenBank/DDBJ whole genome shotgun (WGS) entry which is preliminary data.</text>
</comment>
<dbReference type="Proteomes" id="UP000829720">
    <property type="component" value="Unassembled WGS sequence"/>
</dbReference>
<organism evidence="2 3">
    <name type="scientific">Albula goreensis</name>
    <dbReference type="NCBI Taxonomy" id="1534307"/>
    <lineage>
        <taxon>Eukaryota</taxon>
        <taxon>Metazoa</taxon>
        <taxon>Chordata</taxon>
        <taxon>Craniata</taxon>
        <taxon>Vertebrata</taxon>
        <taxon>Euteleostomi</taxon>
        <taxon>Actinopterygii</taxon>
        <taxon>Neopterygii</taxon>
        <taxon>Teleostei</taxon>
        <taxon>Albuliformes</taxon>
        <taxon>Albulidae</taxon>
        <taxon>Albula</taxon>
    </lineage>
</organism>
<dbReference type="AlphaFoldDB" id="A0A8T3DMW6"/>
<proteinExistence type="predicted"/>
<feature type="signal peptide" evidence="1">
    <location>
        <begin position="1"/>
        <end position="16"/>
    </location>
</feature>
<evidence type="ECO:0008006" key="4">
    <source>
        <dbReference type="Google" id="ProtNLM"/>
    </source>
</evidence>